<dbReference type="RefSeq" id="WP_195169334.1">
    <property type="nucleotide sequence ID" value="NZ_CP062983.1"/>
</dbReference>
<dbReference type="Gene3D" id="3.20.20.100">
    <property type="entry name" value="NADP-dependent oxidoreductase domain"/>
    <property type="match status" value="1"/>
</dbReference>
<dbReference type="GO" id="GO:0005829">
    <property type="term" value="C:cytosol"/>
    <property type="evidence" value="ECO:0007669"/>
    <property type="project" value="UniProtKB-ARBA"/>
</dbReference>
<protein>
    <submittedName>
        <fullName evidence="3">Aldo/keto reductase</fullName>
    </submittedName>
</protein>
<evidence type="ECO:0000256" key="1">
    <source>
        <dbReference type="ARBA" id="ARBA00023002"/>
    </source>
</evidence>
<dbReference type="AlphaFoldDB" id="A0A7S8E6G3"/>
<evidence type="ECO:0000259" key="2">
    <source>
        <dbReference type="Pfam" id="PF00248"/>
    </source>
</evidence>
<dbReference type="KEGG" id="pmet:G4Y79_16300"/>
<reference evidence="3 4" key="1">
    <citation type="submission" date="2020-02" db="EMBL/GenBank/DDBJ databases">
        <authorList>
            <person name="Zheng R.K."/>
            <person name="Sun C.M."/>
        </authorList>
    </citation>
    <scope>NUCLEOTIDE SEQUENCE [LARGE SCALE GENOMIC DNA]</scope>
    <source>
        <strain evidence="4">rifampicinis</strain>
    </source>
</reference>
<dbReference type="InterPro" id="IPR020471">
    <property type="entry name" value="AKR"/>
</dbReference>
<keyword evidence="4" id="KW-1185">Reference proteome</keyword>
<dbReference type="FunFam" id="3.20.20.100:FF:000004">
    <property type="entry name" value="Oxidoreductase, aldo/keto reductase"/>
    <property type="match status" value="1"/>
</dbReference>
<dbReference type="EMBL" id="CP062983">
    <property type="protein sequence ID" value="QPC81261.1"/>
    <property type="molecule type" value="Genomic_DNA"/>
</dbReference>
<dbReference type="Proteomes" id="UP000594468">
    <property type="component" value="Chromosome"/>
</dbReference>
<evidence type="ECO:0000313" key="4">
    <source>
        <dbReference type="Proteomes" id="UP000594468"/>
    </source>
</evidence>
<dbReference type="PRINTS" id="PR00069">
    <property type="entry name" value="ALDKETRDTASE"/>
</dbReference>
<accession>A0A7S8E6G3</accession>
<dbReference type="PANTHER" id="PTHR43364:SF4">
    <property type="entry name" value="NAD(P)-LINKED OXIDOREDUCTASE SUPERFAMILY PROTEIN"/>
    <property type="match status" value="1"/>
</dbReference>
<evidence type="ECO:0000313" key="3">
    <source>
        <dbReference type="EMBL" id="QPC81261.1"/>
    </source>
</evidence>
<dbReference type="GO" id="GO:0016491">
    <property type="term" value="F:oxidoreductase activity"/>
    <property type="evidence" value="ECO:0007669"/>
    <property type="project" value="UniProtKB-KW"/>
</dbReference>
<dbReference type="PANTHER" id="PTHR43364">
    <property type="entry name" value="NADH-SPECIFIC METHYLGLYOXAL REDUCTASE-RELATED"/>
    <property type="match status" value="1"/>
</dbReference>
<sequence length="315" mass="34667">MEYRQLGPAGVRVSVIGIGTNQFGGKVPASTVADIIDEAVDLGVNFIDTADVYAGKESEKTLGNALKGKWDQFIVATKGFNATGEGTNDKGSSRYHIIKAVEDSLQRLQTDHIDLYQMHRWDVNTPIEETLRVLDDLVSSGKIRYIGASNYASWQLAKSNLLAEFRGWEPFITVQSHYHMLEREVEKEVIPYCIENNVGFIPYFPLAGGFLTGKYTRSEGAPAGSRGENSPYVQAYMTDENFTILEKLTTWAEEHGHTMVELAHAWLLAQPQVCSVISGVTKIEQLRSNAAAAAWSLTADEAKEVTSILDGADAD</sequence>
<gene>
    <name evidence="3" type="ORF">G4Y79_16300</name>
</gene>
<dbReference type="InterPro" id="IPR023210">
    <property type="entry name" value="NADP_OxRdtase_dom"/>
</dbReference>
<keyword evidence="1" id="KW-0560">Oxidoreductase</keyword>
<proteinExistence type="predicted"/>
<organism evidence="3 4">
    <name type="scientific">Phototrophicus methaneseepsis</name>
    <dbReference type="NCBI Taxonomy" id="2710758"/>
    <lineage>
        <taxon>Bacteria</taxon>
        <taxon>Bacillati</taxon>
        <taxon>Chloroflexota</taxon>
        <taxon>Candidatus Thermofontia</taxon>
        <taxon>Phototrophicales</taxon>
        <taxon>Phototrophicaceae</taxon>
        <taxon>Phototrophicus</taxon>
    </lineage>
</organism>
<dbReference type="InterPro" id="IPR050523">
    <property type="entry name" value="AKR_Detox_Biosynth"/>
</dbReference>
<name>A0A7S8E6G3_9CHLR</name>
<dbReference type="SUPFAM" id="SSF51430">
    <property type="entry name" value="NAD(P)-linked oxidoreductase"/>
    <property type="match status" value="1"/>
</dbReference>
<feature type="domain" description="NADP-dependent oxidoreductase" evidence="2">
    <location>
        <begin position="16"/>
        <end position="309"/>
    </location>
</feature>
<dbReference type="InterPro" id="IPR036812">
    <property type="entry name" value="NAD(P)_OxRdtase_dom_sf"/>
</dbReference>
<dbReference type="Pfam" id="PF00248">
    <property type="entry name" value="Aldo_ket_red"/>
    <property type="match status" value="1"/>
</dbReference>